<dbReference type="Proteomes" id="UP000757232">
    <property type="component" value="Unassembled WGS sequence"/>
</dbReference>
<protein>
    <recommendedName>
        <fullName evidence="3">Yeast cell wall synthesis Kre9/Knh1-like N-terminal domain-containing protein</fullName>
    </recommendedName>
</protein>
<evidence type="ECO:0000256" key="1">
    <source>
        <dbReference type="ARBA" id="ARBA00022729"/>
    </source>
</evidence>
<sequence>MFGRLVLLVSLVASGMAKPFITSPVEGTVCSGGSTCNINWQEDNDAPLLAEFGDASVGLFVGSVSQQTMLQNISDSVNVATTASIAFTVDPSAGPDDSIYFIRFDSLTSRNGTAPNQSFSAKFTLNGMSGTFNSTVQAQINAAASGAASSTSAATSSGLTSSSTSKTASSTASASSAAASANAAGRVGVANGLVSAAGAAAALFALAL</sequence>
<comment type="caution">
    <text evidence="4">The sequence shown here is derived from an EMBL/GenBank/DDBJ whole genome shotgun (WGS) entry which is preliminary data.</text>
</comment>
<dbReference type="PANTHER" id="PTHR28154">
    <property type="entry name" value="CELL WALL SYNTHESIS PROTEIN KNH1-RELATED"/>
    <property type="match status" value="1"/>
</dbReference>
<dbReference type="InterPro" id="IPR018466">
    <property type="entry name" value="Kre9/Knh1-like_N"/>
</dbReference>
<evidence type="ECO:0000256" key="2">
    <source>
        <dbReference type="SAM" id="SignalP"/>
    </source>
</evidence>
<reference evidence="4" key="1">
    <citation type="submission" date="2016-06" db="EMBL/GenBank/DDBJ databases">
        <title>Draft Genome sequence of the fungus Inonotus baumii.</title>
        <authorList>
            <person name="Zhu H."/>
            <person name="Lin W."/>
        </authorList>
    </citation>
    <scope>NUCLEOTIDE SEQUENCE</scope>
    <source>
        <strain evidence="4">821</strain>
    </source>
</reference>
<evidence type="ECO:0000313" key="4">
    <source>
        <dbReference type="EMBL" id="OCB89170.1"/>
    </source>
</evidence>
<dbReference type="AlphaFoldDB" id="A0A9Q5I002"/>
<dbReference type="InterPro" id="IPR045328">
    <property type="entry name" value="Kre9/Knh1"/>
</dbReference>
<proteinExistence type="predicted"/>
<name>A0A9Q5I002_SANBA</name>
<evidence type="ECO:0000313" key="5">
    <source>
        <dbReference type="Proteomes" id="UP000757232"/>
    </source>
</evidence>
<dbReference type="PANTHER" id="PTHR28154:SF1">
    <property type="entry name" value="CELL WALL SYNTHESIS PROTEIN KNH1-RELATED"/>
    <property type="match status" value="1"/>
</dbReference>
<accession>A0A9Q5I002</accession>
<dbReference type="GO" id="GO:0006078">
    <property type="term" value="P:(1-&gt;6)-beta-D-glucan biosynthetic process"/>
    <property type="evidence" value="ECO:0007669"/>
    <property type="project" value="InterPro"/>
</dbReference>
<dbReference type="OrthoDB" id="2432613at2759"/>
<feature type="domain" description="Yeast cell wall synthesis Kre9/Knh1-like N-terminal" evidence="3">
    <location>
        <begin position="23"/>
        <end position="119"/>
    </location>
</feature>
<dbReference type="EMBL" id="LNZH02000163">
    <property type="protein sequence ID" value="OCB89170.1"/>
    <property type="molecule type" value="Genomic_DNA"/>
</dbReference>
<feature type="chain" id="PRO_5040368134" description="Yeast cell wall synthesis Kre9/Knh1-like N-terminal domain-containing protein" evidence="2">
    <location>
        <begin position="18"/>
        <end position="208"/>
    </location>
</feature>
<keyword evidence="1 2" id="KW-0732">Signal</keyword>
<dbReference type="Pfam" id="PF10342">
    <property type="entry name" value="Kre9_KNH"/>
    <property type="match status" value="1"/>
</dbReference>
<organism evidence="4 5">
    <name type="scientific">Sanghuangporus baumii</name>
    <name type="common">Phellinus baumii</name>
    <dbReference type="NCBI Taxonomy" id="108892"/>
    <lineage>
        <taxon>Eukaryota</taxon>
        <taxon>Fungi</taxon>
        <taxon>Dikarya</taxon>
        <taxon>Basidiomycota</taxon>
        <taxon>Agaricomycotina</taxon>
        <taxon>Agaricomycetes</taxon>
        <taxon>Hymenochaetales</taxon>
        <taxon>Hymenochaetaceae</taxon>
        <taxon>Sanghuangporus</taxon>
    </lineage>
</organism>
<gene>
    <name evidence="4" type="ORF">A7U60_g3653</name>
</gene>
<dbReference type="GO" id="GO:0042546">
    <property type="term" value="P:cell wall biogenesis"/>
    <property type="evidence" value="ECO:0007669"/>
    <property type="project" value="InterPro"/>
</dbReference>
<feature type="signal peptide" evidence="2">
    <location>
        <begin position="1"/>
        <end position="17"/>
    </location>
</feature>
<evidence type="ECO:0000259" key="3">
    <source>
        <dbReference type="Pfam" id="PF10342"/>
    </source>
</evidence>
<keyword evidence="5" id="KW-1185">Reference proteome</keyword>